<organism evidence="1 2">
    <name type="scientific">Trifolium medium</name>
    <dbReference type="NCBI Taxonomy" id="97028"/>
    <lineage>
        <taxon>Eukaryota</taxon>
        <taxon>Viridiplantae</taxon>
        <taxon>Streptophyta</taxon>
        <taxon>Embryophyta</taxon>
        <taxon>Tracheophyta</taxon>
        <taxon>Spermatophyta</taxon>
        <taxon>Magnoliopsida</taxon>
        <taxon>eudicotyledons</taxon>
        <taxon>Gunneridae</taxon>
        <taxon>Pentapetalae</taxon>
        <taxon>rosids</taxon>
        <taxon>fabids</taxon>
        <taxon>Fabales</taxon>
        <taxon>Fabaceae</taxon>
        <taxon>Papilionoideae</taxon>
        <taxon>50 kb inversion clade</taxon>
        <taxon>NPAAA clade</taxon>
        <taxon>Hologalegina</taxon>
        <taxon>IRL clade</taxon>
        <taxon>Trifolieae</taxon>
        <taxon>Trifolium</taxon>
    </lineage>
</organism>
<dbReference type="EMBL" id="LXQA010092691">
    <property type="protein sequence ID" value="MCI14506.1"/>
    <property type="molecule type" value="Genomic_DNA"/>
</dbReference>
<accession>A0A392PT79</accession>
<dbReference type="Proteomes" id="UP000265520">
    <property type="component" value="Unassembled WGS sequence"/>
</dbReference>
<proteinExistence type="predicted"/>
<keyword evidence="2" id="KW-1185">Reference proteome</keyword>
<reference evidence="1 2" key="1">
    <citation type="journal article" date="2018" name="Front. Plant Sci.">
        <title>Red Clover (Trifolium pratense) and Zigzag Clover (T. medium) - A Picture of Genomic Similarities and Differences.</title>
        <authorList>
            <person name="Dluhosova J."/>
            <person name="Istvanek J."/>
            <person name="Nedelnik J."/>
            <person name="Repkova J."/>
        </authorList>
    </citation>
    <scope>NUCLEOTIDE SEQUENCE [LARGE SCALE GENOMIC DNA]</scope>
    <source>
        <strain evidence="2">cv. 10/8</strain>
        <tissue evidence="1">Leaf</tissue>
    </source>
</reference>
<protein>
    <submittedName>
        <fullName evidence="1">Uncharacterized protein</fullName>
    </submittedName>
</protein>
<evidence type="ECO:0000313" key="1">
    <source>
        <dbReference type="EMBL" id="MCI14506.1"/>
    </source>
</evidence>
<sequence length="65" mass="7282">ITKPPLNLCALVSLLHPAPSAETNRSQIAMSLFVPVSHYIPLFHIFEIQFKFAVQPTTNVGYSRE</sequence>
<comment type="caution">
    <text evidence="1">The sequence shown here is derived from an EMBL/GenBank/DDBJ whole genome shotgun (WGS) entry which is preliminary data.</text>
</comment>
<dbReference type="AlphaFoldDB" id="A0A392PT79"/>
<evidence type="ECO:0000313" key="2">
    <source>
        <dbReference type="Proteomes" id="UP000265520"/>
    </source>
</evidence>
<feature type="non-terminal residue" evidence="1">
    <location>
        <position position="1"/>
    </location>
</feature>
<name>A0A392PT79_9FABA</name>